<evidence type="ECO:0000313" key="3">
    <source>
        <dbReference type="Proteomes" id="UP001208570"/>
    </source>
</evidence>
<dbReference type="Proteomes" id="UP001208570">
    <property type="component" value="Unassembled WGS sequence"/>
</dbReference>
<sequence length="589" mass="68048">MTLSTTHKNIIAFLALSQVIVLWIFYNRSLLSDKFKSYYGAETNEETNPSNTSVHLPRMTISQLSASENATKSATRKAYRTSVAIGLGFTTMNAYQREIKMMPFFRSLMPSFCKTASDGYDYQFFLAYDYNDKLMSNRTFVEYFQKTFATLAKKTCPSSSDYSIHFIVCGYAGKPAWAQNDAMIEAYLAGMEYFYRINDDTRMVTRNWTERFIDSLQKLTPPLVGVVGPTHQGGNTAILTYDFTHRSHIDIHGFHYPSEFPDWYSDRWITDSYKPGRSIKCPDVRLVHTMESGQRYRNSKRTAPQVYEQVAKAREKIIRYAVAKETRFQQPDPKKVIAISLYNASSAMTWGVVRNAQLMPIIYPGWTLHVYTSRRLIGRGPHYKAVANSYISDRVIKTLESLRAEVVYVEAVDGKRFPAQLWSYLVADRPEVRLFLIRGAEQRLIDREVAVLEHWSQLKKAKAVYCMKDHPKHLNRTFLDGLWGAKSEDLRSLLGHITMQQFIETHTKQFSGNQQELVTHIENILYEKVKKSIVYYDSITCQQPHSLPFPIARIDSFYVGQKYNSREQPVLNERFDVLRSTSRKCDGKS</sequence>
<keyword evidence="1" id="KW-1133">Transmembrane helix</keyword>
<proteinExistence type="predicted"/>
<keyword evidence="3" id="KW-1185">Reference proteome</keyword>
<accession>A0AAD9N7F6</accession>
<name>A0AAD9N7F6_9ANNE</name>
<evidence type="ECO:0000256" key="1">
    <source>
        <dbReference type="SAM" id="Phobius"/>
    </source>
</evidence>
<protein>
    <submittedName>
        <fullName evidence="2">Uncharacterized protein</fullName>
    </submittedName>
</protein>
<dbReference type="EMBL" id="JAODUP010000202">
    <property type="protein sequence ID" value="KAK2156909.1"/>
    <property type="molecule type" value="Genomic_DNA"/>
</dbReference>
<evidence type="ECO:0000313" key="2">
    <source>
        <dbReference type="EMBL" id="KAK2156909.1"/>
    </source>
</evidence>
<feature type="transmembrane region" description="Helical" evidence="1">
    <location>
        <begin position="6"/>
        <end position="26"/>
    </location>
</feature>
<keyword evidence="1" id="KW-0812">Transmembrane</keyword>
<reference evidence="2" key="1">
    <citation type="journal article" date="2023" name="Mol. Biol. Evol.">
        <title>Third-Generation Sequencing Reveals the Adaptive Role of the Epigenome in Three Deep-Sea Polychaetes.</title>
        <authorList>
            <person name="Perez M."/>
            <person name="Aroh O."/>
            <person name="Sun Y."/>
            <person name="Lan Y."/>
            <person name="Juniper S.K."/>
            <person name="Young C.R."/>
            <person name="Angers B."/>
            <person name="Qian P.Y."/>
        </authorList>
    </citation>
    <scope>NUCLEOTIDE SEQUENCE</scope>
    <source>
        <strain evidence="2">P08H-3</strain>
    </source>
</reference>
<keyword evidence="1" id="KW-0472">Membrane</keyword>
<gene>
    <name evidence="2" type="ORF">LSH36_202g05052</name>
</gene>
<comment type="caution">
    <text evidence="2">The sequence shown here is derived from an EMBL/GenBank/DDBJ whole genome shotgun (WGS) entry which is preliminary data.</text>
</comment>
<organism evidence="2 3">
    <name type="scientific">Paralvinella palmiformis</name>
    <dbReference type="NCBI Taxonomy" id="53620"/>
    <lineage>
        <taxon>Eukaryota</taxon>
        <taxon>Metazoa</taxon>
        <taxon>Spiralia</taxon>
        <taxon>Lophotrochozoa</taxon>
        <taxon>Annelida</taxon>
        <taxon>Polychaeta</taxon>
        <taxon>Sedentaria</taxon>
        <taxon>Canalipalpata</taxon>
        <taxon>Terebellida</taxon>
        <taxon>Terebelliformia</taxon>
        <taxon>Alvinellidae</taxon>
        <taxon>Paralvinella</taxon>
    </lineage>
</organism>
<dbReference type="AlphaFoldDB" id="A0AAD9N7F6"/>